<evidence type="ECO:0000313" key="2">
    <source>
        <dbReference type="WBParaSite" id="PgR064_g011_t01"/>
    </source>
</evidence>
<organism evidence="1 2">
    <name type="scientific">Parascaris univalens</name>
    <name type="common">Nematode worm</name>
    <dbReference type="NCBI Taxonomy" id="6257"/>
    <lineage>
        <taxon>Eukaryota</taxon>
        <taxon>Metazoa</taxon>
        <taxon>Ecdysozoa</taxon>
        <taxon>Nematoda</taxon>
        <taxon>Chromadorea</taxon>
        <taxon>Rhabditida</taxon>
        <taxon>Spirurina</taxon>
        <taxon>Ascaridomorpha</taxon>
        <taxon>Ascaridoidea</taxon>
        <taxon>Ascarididae</taxon>
        <taxon>Parascaris</taxon>
    </lineage>
</organism>
<reference evidence="2" key="1">
    <citation type="submission" date="2022-11" db="UniProtKB">
        <authorList>
            <consortium name="WormBaseParasite"/>
        </authorList>
    </citation>
    <scope>IDENTIFICATION</scope>
</reference>
<proteinExistence type="predicted"/>
<keyword evidence="1" id="KW-1185">Reference proteome</keyword>
<dbReference type="Proteomes" id="UP000887569">
    <property type="component" value="Unplaced"/>
</dbReference>
<sequence length="165" mass="18397">SKESRSKFPNNSCSSERGMPRILSIHSLNGIRSKVQTSASANCSGAIGSRLAALCANCGSWLNCRSIGDLIFTAFLTLLRHVSSVAASVLRVQKRHERRANAAKLCQIETFEILKLNAKRHRITVILLRNLTELRQSQHAVQSNSKCKGFYKVISVEENTFLRRI</sequence>
<name>A0A915BVZ0_PARUN</name>
<accession>A0A915BVZ0</accession>
<dbReference type="WBParaSite" id="PgR064_g011_t01">
    <property type="protein sequence ID" value="PgR064_g011_t01"/>
    <property type="gene ID" value="PgR064_g011"/>
</dbReference>
<evidence type="ECO:0000313" key="1">
    <source>
        <dbReference type="Proteomes" id="UP000887569"/>
    </source>
</evidence>
<protein>
    <submittedName>
        <fullName evidence="2">Uncharacterized protein</fullName>
    </submittedName>
</protein>
<dbReference type="AlphaFoldDB" id="A0A915BVZ0"/>